<keyword evidence="4 7" id="KW-0812">Transmembrane</keyword>
<evidence type="ECO:0000256" key="3">
    <source>
        <dbReference type="ARBA" id="ARBA00022475"/>
    </source>
</evidence>
<dbReference type="SUPFAM" id="SSF161098">
    <property type="entry name" value="MetI-like"/>
    <property type="match status" value="1"/>
</dbReference>
<feature type="region of interest" description="Disordered" evidence="8">
    <location>
        <begin position="187"/>
        <end position="227"/>
    </location>
</feature>
<feature type="compositionally biased region" description="Basic residues" evidence="8">
    <location>
        <begin position="337"/>
        <end position="352"/>
    </location>
</feature>
<evidence type="ECO:0000256" key="1">
    <source>
        <dbReference type="ARBA" id="ARBA00004651"/>
    </source>
</evidence>
<evidence type="ECO:0000256" key="7">
    <source>
        <dbReference type="RuleBase" id="RU363032"/>
    </source>
</evidence>
<protein>
    <submittedName>
        <fullName evidence="10">ABC transporter permease subunit</fullName>
    </submittedName>
</protein>
<dbReference type="GO" id="GO:0055085">
    <property type="term" value="P:transmembrane transport"/>
    <property type="evidence" value="ECO:0007669"/>
    <property type="project" value="InterPro"/>
</dbReference>
<dbReference type="KEGG" id="agf:ET445_02085"/>
<dbReference type="EMBL" id="CP035491">
    <property type="protein sequence ID" value="QAY74823.1"/>
    <property type="molecule type" value="Genomic_DNA"/>
</dbReference>
<evidence type="ECO:0000256" key="2">
    <source>
        <dbReference type="ARBA" id="ARBA00022448"/>
    </source>
</evidence>
<keyword evidence="11" id="KW-1185">Reference proteome</keyword>
<evidence type="ECO:0000313" key="11">
    <source>
        <dbReference type="Proteomes" id="UP000291259"/>
    </source>
</evidence>
<sequence>MVYKSRRNHRNFRNLSRRSPTGSSDARERFVDQQSRRHRRCRAGRGCAGRARDVADRFAVAGAEEVGEDDLAPCSRERLAALLAAPAADRLSRGVQVPADGGQHHRVPQVPPGRQHLRRRVGRLPLFRDVHQRPDVLAGVLQHDHPRRRLPRADLPAPDRARTHAQRAPLGEVQAHRAVDLVPPALHVGRHRRGPRAPTRLDARHDQPDHRRLRRHSDRLHPEARVVPAHLRELRDLADRRLGHDPLPRRPHDDRPPALRGSPHRRRQPLEADLARHPPGYRADDRRAPHPQHRLVPQRELREGAPALQPAEPRDGRHPLDLPLPSGHRLGQLLVRDRRRPLRSPHRPRPRARRELHLQARDRSQPVVTGNLTTSISTPADRSVAKLFKPKKQGGIKDSRAYTVFRVVNAVVIIGLCFVTLYPFLNVIAVAFSSQGYINAGQVNIIPRGFNTTTFVQVMSDPMFWRNYGNTILYTSVATAISMVLTTMFAYALSKKHLKGRAVFIGIAVFTMFFSGGIIPNYVLINSLGWRNSILAIVVPNAISIFNLLVMKSFFENFPEELEEAASIDGLTTYGILLRIVLPLSKAVLATMVLFYAVTFWNSWFSAVLYMSKPDLYPVTVYLRNLLMASSQPQDSDEGLQIAANVKAVTMLLTVLPIVCLYPFLQKYFVSGVMLGSVKA</sequence>
<evidence type="ECO:0000259" key="9">
    <source>
        <dbReference type="PROSITE" id="PS50928"/>
    </source>
</evidence>
<dbReference type="CDD" id="cd06261">
    <property type="entry name" value="TM_PBP2"/>
    <property type="match status" value="1"/>
</dbReference>
<proteinExistence type="inferred from homology"/>
<dbReference type="Proteomes" id="UP000291259">
    <property type="component" value="Chromosome"/>
</dbReference>
<feature type="compositionally biased region" description="Basic and acidic residues" evidence="8">
    <location>
        <begin position="25"/>
        <end position="35"/>
    </location>
</feature>
<keyword evidence="5 7" id="KW-1133">Transmembrane helix</keyword>
<dbReference type="AlphaFoldDB" id="A0A4P6FI47"/>
<feature type="transmembrane region" description="Helical" evidence="7">
    <location>
        <begin position="530"/>
        <end position="550"/>
    </location>
</feature>
<organism evidence="10 11">
    <name type="scientific">Agromyces protaetiae</name>
    <dbReference type="NCBI Taxonomy" id="2509455"/>
    <lineage>
        <taxon>Bacteria</taxon>
        <taxon>Bacillati</taxon>
        <taxon>Actinomycetota</taxon>
        <taxon>Actinomycetes</taxon>
        <taxon>Micrococcales</taxon>
        <taxon>Microbacteriaceae</taxon>
        <taxon>Agromyces</taxon>
    </lineage>
</organism>
<dbReference type="InterPro" id="IPR035906">
    <property type="entry name" value="MetI-like_sf"/>
</dbReference>
<evidence type="ECO:0000313" key="10">
    <source>
        <dbReference type="EMBL" id="QAY74823.1"/>
    </source>
</evidence>
<comment type="similarity">
    <text evidence="7">Belongs to the binding-protein-dependent transport system permease family.</text>
</comment>
<dbReference type="Pfam" id="PF00528">
    <property type="entry name" value="BPD_transp_1"/>
    <property type="match status" value="1"/>
</dbReference>
<feature type="transmembrane region" description="Helical" evidence="7">
    <location>
        <begin position="401"/>
        <end position="425"/>
    </location>
</feature>
<feature type="transmembrane region" description="Helical" evidence="7">
    <location>
        <begin position="587"/>
        <end position="611"/>
    </location>
</feature>
<feature type="compositionally biased region" description="Basic and acidic residues" evidence="8">
    <location>
        <begin position="268"/>
        <end position="288"/>
    </location>
</feature>
<feature type="compositionally biased region" description="Basic and acidic residues" evidence="8">
    <location>
        <begin position="240"/>
        <end position="257"/>
    </location>
</feature>
<accession>A0A4P6FI47</accession>
<feature type="compositionally biased region" description="Basic and acidic residues" evidence="8">
    <location>
        <begin position="199"/>
        <end position="210"/>
    </location>
</feature>
<feature type="transmembrane region" description="Helical" evidence="7">
    <location>
        <begin position="472"/>
        <end position="491"/>
    </location>
</feature>
<dbReference type="InterPro" id="IPR000515">
    <property type="entry name" value="MetI-like"/>
</dbReference>
<keyword evidence="6 7" id="KW-0472">Membrane</keyword>
<feature type="domain" description="ABC transmembrane type-1" evidence="9">
    <location>
        <begin position="468"/>
        <end position="659"/>
    </location>
</feature>
<evidence type="ECO:0000256" key="5">
    <source>
        <dbReference type="ARBA" id="ARBA00022989"/>
    </source>
</evidence>
<dbReference type="PANTHER" id="PTHR43744">
    <property type="entry name" value="ABC TRANSPORTER PERMEASE PROTEIN MG189-RELATED-RELATED"/>
    <property type="match status" value="1"/>
</dbReference>
<comment type="subcellular location">
    <subcellularLocation>
        <location evidence="1 7">Cell membrane</location>
        <topology evidence="1 7">Multi-pass membrane protein</topology>
    </subcellularLocation>
</comment>
<dbReference type="OrthoDB" id="2063054at2"/>
<name>A0A4P6FI47_9MICO</name>
<keyword evidence="2 7" id="KW-0813">Transport</keyword>
<gene>
    <name evidence="10" type="ORF">ET445_02085</name>
</gene>
<feature type="transmembrane region" description="Helical" evidence="7">
    <location>
        <begin position="642"/>
        <end position="665"/>
    </location>
</feature>
<evidence type="ECO:0000256" key="4">
    <source>
        <dbReference type="ARBA" id="ARBA00022692"/>
    </source>
</evidence>
<evidence type="ECO:0000256" key="6">
    <source>
        <dbReference type="ARBA" id="ARBA00023136"/>
    </source>
</evidence>
<feature type="compositionally biased region" description="Basic residues" evidence="8">
    <location>
        <begin position="1"/>
        <end position="16"/>
    </location>
</feature>
<keyword evidence="3" id="KW-1003">Cell membrane</keyword>
<evidence type="ECO:0000256" key="8">
    <source>
        <dbReference type="SAM" id="MobiDB-lite"/>
    </source>
</evidence>
<dbReference type="PANTHER" id="PTHR43744:SF9">
    <property type="entry name" value="POLYGALACTURONAN_RHAMNOGALACTURONAN TRANSPORT SYSTEM PERMEASE PROTEIN YTCP"/>
    <property type="match status" value="1"/>
</dbReference>
<reference evidence="10 11" key="1">
    <citation type="submission" date="2019-01" db="EMBL/GenBank/DDBJ databases">
        <title>Genome sequencing of strain FW100M-8.</title>
        <authorList>
            <person name="Heo J."/>
            <person name="Kim S.-J."/>
            <person name="Kim J.-S."/>
            <person name="Hong S.-B."/>
            <person name="Kwon S.-W."/>
        </authorList>
    </citation>
    <scope>NUCLEOTIDE SEQUENCE [LARGE SCALE GENOMIC DNA]</scope>
    <source>
        <strain evidence="10 11">FW100M-8</strain>
    </source>
</reference>
<dbReference type="GO" id="GO:0005886">
    <property type="term" value="C:plasma membrane"/>
    <property type="evidence" value="ECO:0007669"/>
    <property type="project" value="UniProtKB-SubCell"/>
</dbReference>
<dbReference type="PROSITE" id="PS50928">
    <property type="entry name" value="ABC_TM1"/>
    <property type="match status" value="1"/>
</dbReference>
<feature type="transmembrane region" description="Helical" evidence="7">
    <location>
        <begin position="503"/>
        <end position="524"/>
    </location>
</feature>
<dbReference type="Gene3D" id="1.10.3720.10">
    <property type="entry name" value="MetI-like"/>
    <property type="match status" value="1"/>
</dbReference>
<feature type="region of interest" description="Disordered" evidence="8">
    <location>
        <begin position="240"/>
        <end position="356"/>
    </location>
</feature>
<feature type="region of interest" description="Disordered" evidence="8">
    <location>
        <begin position="1"/>
        <end position="37"/>
    </location>
</feature>